<evidence type="ECO:0008006" key="3">
    <source>
        <dbReference type="Google" id="ProtNLM"/>
    </source>
</evidence>
<dbReference type="SUPFAM" id="SSF48264">
    <property type="entry name" value="Cytochrome P450"/>
    <property type="match status" value="1"/>
</dbReference>
<dbReference type="InterPro" id="IPR036396">
    <property type="entry name" value="Cyt_P450_sf"/>
</dbReference>
<evidence type="ECO:0000313" key="1">
    <source>
        <dbReference type="EMBL" id="KAJ7779785.1"/>
    </source>
</evidence>
<organism evidence="1 2">
    <name type="scientific">Mycena metata</name>
    <dbReference type="NCBI Taxonomy" id="1033252"/>
    <lineage>
        <taxon>Eukaryota</taxon>
        <taxon>Fungi</taxon>
        <taxon>Dikarya</taxon>
        <taxon>Basidiomycota</taxon>
        <taxon>Agaricomycotina</taxon>
        <taxon>Agaricomycetes</taxon>
        <taxon>Agaricomycetidae</taxon>
        <taxon>Agaricales</taxon>
        <taxon>Marasmiineae</taxon>
        <taxon>Mycenaceae</taxon>
        <taxon>Mycena</taxon>
    </lineage>
</organism>
<proteinExistence type="predicted"/>
<accession>A0AAD7K790</accession>
<dbReference type="GO" id="GO:0020037">
    <property type="term" value="F:heme binding"/>
    <property type="evidence" value="ECO:0007669"/>
    <property type="project" value="InterPro"/>
</dbReference>
<dbReference type="Proteomes" id="UP001215598">
    <property type="component" value="Unassembled WGS sequence"/>
</dbReference>
<dbReference type="AlphaFoldDB" id="A0AAD7K790"/>
<dbReference type="GO" id="GO:0004497">
    <property type="term" value="F:monooxygenase activity"/>
    <property type="evidence" value="ECO:0007669"/>
    <property type="project" value="InterPro"/>
</dbReference>
<reference evidence="1" key="1">
    <citation type="submission" date="2023-03" db="EMBL/GenBank/DDBJ databases">
        <title>Massive genome expansion in bonnet fungi (Mycena s.s.) driven by repeated elements and novel gene families across ecological guilds.</title>
        <authorList>
            <consortium name="Lawrence Berkeley National Laboratory"/>
            <person name="Harder C.B."/>
            <person name="Miyauchi S."/>
            <person name="Viragh M."/>
            <person name="Kuo A."/>
            <person name="Thoen E."/>
            <person name="Andreopoulos B."/>
            <person name="Lu D."/>
            <person name="Skrede I."/>
            <person name="Drula E."/>
            <person name="Henrissat B."/>
            <person name="Morin E."/>
            <person name="Kohler A."/>
            <person name="Barry K."/>
            <person name="LaButti K."/>
            <person name="Morin E."/>
            <person name="Salamov A."/>
            <person name="Lipzen A."/>
            <person name="Mereny Z."/>
            <person name="Hegedus B."/>
            <person name="Baldrian P."/>
            <person name="Stursova M."/>
            <person name="Weitz H."/>
            <person name="Taylor A."/>
            <person name="Grigoriev I.V."/>
            <person name="Nagy L.G."/>
            <person name="Martin F."/>
            <person name="Kauserud H."/>
        </authorList>
    </citation>
    <scope>NUCLEOTIDE SEQUENCE</scope>
    <source>
        <strain evidence="1">CBHHK182m</strain>
    </source>
</reference>
<sequence>MPGPKNPSYLFGNHKQLTISRLHTSDLKALNHVVTNPTVYQRIPAFRELIRHSLGDGLLSVKPDDHQGQRRIIASGNQTMPSASPKFASSLMFSSRRQLSFAMSGPRSWHRDLRPGIIDVLGGLRRTTLDIIGKAGFDHEFNALDATGKPNELNEVFTELFHTKAAQRTTAFRNMTGTFPALRILPLPGQRMVDASRRKMLAISAQIVADSKGALSGSDVEKI</sequence>
<evidence type="ECO:0000313" key="2">
    <source>
        <dbReference type="Proteomes" id="UP001215598"/>
    </source>
</evidence>
<dbReference type="GO" id="GO:0005506">
    <property type="term" value="F:iron ion binding"/>
    <property type="evidence" value="ECO:0007669"/>
    <property type="project" value="InterPro"/>
</dbReference>
<keyword evidence="2" id="KW-1185">Reference proteome</keyword>
<dbReference type="Gene3D" id="1.10.630.10">
    <property type="entry name" value="Cytochrome P450"/>
    <property type="match status" value="1"/>
</dbReference>
<dbReference type="GO" id="GO:0016705">
    <property type="term" value="F:oxidoreductase activity, acting on paired donors, with incorporation or reduction of molecular oxygen"/>
    <property type="evidence" value="ECO:0007669"/>
    <property type="project" value="InterPro"/>
</dbReference>
<comment type="caution">
    <text evidence="1">The sequence shown here is derived from an EMBL/GenBank/DDBJ whole genome shotgun (WGS) entry which is preliminary data.</text>
</comment>
<gene>
    <name evidence="1" type="ORF">B0H16DRAFT_1711037</name>
</gene>
<protein>
    <recommendedName>
        <fullName evidence="3">Cytochrome P450</fullName>
    </recommendedName>
</protein>
<name>A0AAD7K790_9AGAR</name>
<dbReference type="EMBL" id="JARKIB010000005">
    <property type="protein sequence ID" value="KAJ7779785.1"/>
    <property type="molecule type" value="Genomic_DNA"/>
</dbReference>